<dbReference type="GO" id="GO:0005829">
    <property type="term" value="C:cytosol"/>
    <property type="evidence" value="ECO:0007669"/>
    <property type="project" value="TreeGrafter"/>
</dbReference>
<dbReference type="SMART" id="SM00448">
    <property type="entry name" value="REC"/>
    <property type="match status" value="1"/>
</dbReference>
<dbReference type="Gene3D" id="1.10.10.10">
    <property type="entry name" value="Winged helix-like DNA-binding domain superfamily/Winged helix DNA-binding domain"/>
    <property type="match status" value="1"/>
</dbReference>
<comment type="caution">
    <text evidence="12">The sequence shown here is derived from an EMBL/GenBank/DDBJ whole genome shotgun (WGS) entry which is preliminary data.</text>
</comment>
<dbReference type="InterPro" id="IPR001867">
    <property type="entry name" value="OmpR/PhoB-type_DNA-bd"/>
</dbReference>
<evidence type="ECO:0000256" key="4">
    <source>
        <dbReference type="ARBA" id="ARBA00023012"/>
    </source>
</evidence>
<dbReference type="PROSITE" id="PS50110">
    <property type="entry name" value="RESPONSE_REGULATORY"/>
    <property type="match status" value="1"/>
</dbReference>
<keyword evidence="5" id="KW-0805">Transcription regulation</keyword>
<keyword evidence="4" id="KW-0902">Two-component regulatory system</keyword>
<proteinExistence type="predicted"/>
<dbReference type="GO" id="GO:0000987">
    <property type="term" value="F:cis-regulatory region sequence-specific DNA binding"/>
    <property type="evidence" value="ECO:0007669"/>
    <property type="project" value="UniProtKB-ARBA"/>
</dbReference>
<feature type="domain" description="Response regulatory" evidence="10">
    <location>
        <begin position="10"/>
        <end position="123"/>
    </location>
</feature>
<dbReference type="EMBL" id="ABOX02000021">
    <property type="protein sequence ID" value="EEF59996.1"/>
    <property type="molecule type" value="Genomic_DNA"/>
</dbReference>
<dbReference type="Gene3D" id="3.40.50.2300">
    <property type="match status" value="1"/>
</dbReference>
<dbReference type="FunFam" id="1.10.10.10:FF:000210">
    <property type="entry name" value="Winged-helix transcriptional response regulator KdpE"/>
    <property type="match status" value="1"/>
</dbReference>
<dbReference type="SUPFAM" id="SSF52172">
    <property type="entry name" value="CheY-like"/>
    <property type="match status" value="1"/>
</dbReference>
<evidence type="ECO:0000256" key="1">
    <source>
        <dbReference type="ARBA" id="ARBA00004496"/>
    </source>
</evidence>
<comment type="subcellular location">
    <subcellularLocation>
        <location evidence="1">Cytoplasm</location>
    </subcellularLocation>
</comment>
<protein>
    <submittedName>
        <fullName evidence="12">Two component transcriptional regulator, winged helix family</fullName>
    </submittedName>
</protein>
<evidence type="ECO:0000256" key="6">
    <source>
        <dbReference type="ARBA" id="ARBA00023125"/>
    </source>
</evidence>
<dbReference type="GO" id="GO:0042802">
    <property type="term" value="F:identical protein binding"/>
    <property type="evidence" value="ECO:0007669"/>
    <property type="project" value="UniProtKB-ARBA"/>
</dbReference>
<name>B9XJD5_PEDPL</name>
<evidence type="ECO:0000259" key="11">
    <source>
        <dbReference type="PROSITE" id="PS51755"/>
    </source>
</evidence>
<evidence type="ECO:0000256" key="5">
    <source>
        <dbReference type="ARBA" id="ARBA00023015"/>
    </source>
</evidence>
<gene>
    <name evidence="12" type="ORF">Cflav_PD3055</name>
</gene>
<reference evidence="12 13" key="1">
    <citation type="journal article" date="2011" name="J. Bacteriol.">
        <title>Genome sequence of 'Pedosphaera parvula' Ellin514, an aerobic Verrucomicrobial isolate from pasture soil.</title>
        <authorList>
            <person name="Kant R."/>
            <person name="van Passel M.W."/>
            <person name="Sangwan P."/>
            <person name="Palva A."/>
            <person name="Lucas S."/>
            <person name="Copeland A."/>
            <person name="Lapidus A."/>
            <person name="Glavina Del Rio T."/>
            <person name="Dalin E."/>
            <person name="Tice H."/>
            <person name="Bruce D."/>
            <person name="Goodwin L."/>
            <person name="Pitluck S."/>
            <person name="Chertkov O."/>
            <person name="Larimer F.W."/>
            <person name="Land M.L."/>
            <person name="Hauser L."/>
            <person name="Brettin T.S."/>
            <person name="Detter J.C."/>
            <person name="Han S."/>
            <person name="de Vos W.M."/>
            <person name="Janssen P.H."/>
            <person name="Smidt H."/>
        </authorList>
    </citation>
    <scope>NUCLEOTIDE SEQUENCE [LARGE SCALE GENOMIC DNA]</scope>
    <source>
        <strain evidence="12 13">Ellin514</strain>
    </source>
</reference>
<dbReference type="InterPro" id="IPR001789">
    <property type="entry name" value="Sig_transdc_resp-reg_receiver"/>
</dbReference>
<evidence type="ECO:0000313" key="13">
    <source>
        <dbReference type="Proteomes" id="UP000003688"/>
    </source>
</evidence>
<dbReference type="RefSeq" id="WP_007415928.1">
    <property type="nucleotide sequence ID" value="NZ_ABOX02000021.1"/>
</dbReference>
<keyword evidence="3 8" id="KW-0597">Phosphoprotein</keyword>
<evidence type="ECO:0000313" key="12">
    <source>
        <dbReference type="EMBL" id="EEF59996.1"/>
    </source>
</evidence>
<dbReference type="Proteomes" id="UP000003688">
    <property type="component" value="Unassembled WGS sequence"/>
</dbReference>
<dbReference type="CDD" id="cd17620">
    <property type="entry name" value="REC_OmpR_KdpE-like"/>
    <property type="match status" value="1"/>
</dbReference>
<dbReference type="GO" id="GO:0000156">
    <property type="term" value="F:phosphorelay response regulator activity"/>
    <property type="evidence" value="ECO:0007669"/>
    <property type="project" value="TreeGrafter"/>
</dbReference>
<dbReference type="FunFam" id="3.40.50.2300:FF:000021">
    <property type="entry name" value="Two-component system response regulator KdpE"/>
    <property type="match status" value="1"/>
</dbReference>
<dbReference type="Pfam" id="PF00072">
    <property type="entry name" value="Response_reg"/>
    <property type="match status" value="1"/>
</dbReference>
<evidence type="ECO:0000259" key="10">
    <source>
        <dbReference type="PROSITE" id="PS50110"/>
    </source>
</evidence>
<evidence type="ECO:0000256" key="8">
    <source>
        <dbReference type="PROSITE-ProRule" id="PRU00169"/>
    </source>
</evidence>
<feature type="modified residue" description="4-aspartylphosphate" evidence="8">
    <location>
        <position position="59"/>
    </location>
</feature>
<organism evidence="12 13">
    <name type="scientific">Pedosphaera parvula (strain Ellin514)</name>
    <dbReference type="NCBI Taxonomy" id="320771"/>
    <lineage>
        <taxon>Bacteria</taxon>
        <taxon>Pseudomonadati</taxon>
        <taxon>Verrucomicrobiota</taxon>
        <taxon>Pedosphaerae</taxon>
        <taxon>Pedosphaerales</taxon>
        <taxon>Pedosphaeraceae</taxon>
        <taxon>Pedosphaera</taxon>
    </lineage>
</organism>
<dbReference type="AlphaFoldDB" id="B9XJD5"/>
<dbReference type="CDD" id="cd00383">
    <property type="entry name" value="trans_reg_C"/>
    <property type="match status" value="1"/>
</dbReference>
<dbReference type="GO" id="GO:0032993">
    <property type="term" value="C:protein-DNA complex"/>
    <property type="evidence" value="ECO:0007669"/>
    <property type="project" value="TreeGrafter"/>
</dbReference>
<feature type="domain" description="OmpR/PhoB-type" evidence="11">
    <location>
        <begin position="132"/>
        <end position="231"/>
    </location>
</feature>
<dbReference type="SMART" id="SM00862">
    <property type="entry name" value="Trans_reg_C"/>
    <property type="match status" value="1"/>
</dbReference>
<dbReference type="PANTHER" id="PTHR48111">
    <property type="entry name" value="REGULATOR OF RPOS"/>
    <property type="match status" value="1"/>
</dbReference>
<evidence type="ECO:0000256" key="3">
    <source>
        <dbReference type="ARBA" id="ARBA00022553"/>
    </source>
</evidence>
<feature type="DNA-binding region" description="OmpR/PhoB-type" evidence="9">
    <location>
        <begin position="132"/>
        <end position="231"/>
    </location>
</feature>
<evidence type="ECO:0000256" key="9">
    <source>
        <dbReference type="PROSITE-ProRule" id="PRU01091"/>
    </source>
</evidence>
<evidence type="ECO:0000256" key="2">
    <source>
        <dbReference type="ARBA" id="ARBA00022490"/>
    </source>
</evidence>
<sequence>MINTDAKKHTVLIIDDELQIRRLLRVYLERNGYEVIEAPTGIDGIGEVARCHPDAVLLDLGLPDMDGLAVLKRLREWSQVPVLVVSVRGQDDDKIVALDNGADDYLTKPFSTGELLARLRVAHRHAQPSSPPAVFRARNLEVDLATRTVKVNGQKVKLTATEYSLLNMFVRHAGKVLTHGQVLREIWGPADADKTGYLRVYMAYLREKIELNPAEPELLITEPGVGYRLALQE</sequence>
<dbReference type="InterPro" id="IPR039420">
    <property type="entry name" value="WalR-like"/>
</dbReference>
<dbReference type="STRING" id="320771.Cflav_PD3055"/>
<dbReference type="Pfam" id="PF00486">
    <property type="entry name" value="Trans_reg_C"/>
    <property type="match status" value="1"/>
</dbReference>
<dbReference type="InterPro" id="IPR011006">
    <property type="entry name" value="CheY-like_superfamily"/>
</dbReference>
<dbReference type="PROSITE" id="PS51755">
    <property type="entry name" value="OMPR_PHOB"/>
    <property type="match status" value="1"/>
</dbReference>
<accession>B9XJD5</accession>
<keyword evidence="6 9" id="KW-0238">DNA-binding</keyword>
<dbReference type="GO" id="GO:0045893">
    <property type="term" value="P:positive regulation of DNA-templated transcription"/>
    <property type="evidence" value="ECO:0007669"/>
    <property type="project" value="UniProtKB-ARBA"/>
</dbReference>
<keyword evidence="13" id="KW-1185">Reference proteome</keyword>
<dbReference type="PANTHER" id="PTHR48111:SF50">
    <property type="entry name" value="KDP OPERON TRANSCRIPTIONAL REGULATORY PROTEIN KDPE"/>
    <property type="match status" value="1"/>
</dbReference>
<dbReference type="InterPro" id="IPR036388">
    <property type="entry name" value="WH-like_DNA-bd_sf"/>
</dbReference>
<keyword evidence="2" id="KW-0963">Cytoplasm</keyword>
<dbReference type="Gene3D" id="6.10.250.690">
    <property type="match status" value="1"/>
</dbReference>
<evidence type="ECO:0000256" key="7">
    <source>
        <dbReference type="ARBA" id="ARBA00023163"/>
    </source>
</evidence>
<keyword evidence="7" id="KW-0804">Transcription</keyword>